<keyword evidence="3" id="KW-0804">Transcription</keyword>
<name>A0A0R1RWW2_9LACO</name>
<evidence type="ECO:0000256" key="1">
    <source>
        <dbReference type="ARBA" id="ARBA00023015"/>
    </source>
</evidence>
<evidence type="ECO:0000256" key="2">
    <source>
        <dbReference type="ARBA" id="ARBA00023125"/>
    </source>
</evidence>
<dbReference type="PROSITE" id="PS01124">
    <property type="entry name" value="HTH_ARAC_FAMILY_2"/>
    <property type="match status" value="1"/>
</dbReference>
<dbReference type="InterPro" id="IPR018060">
    <property type="entry name" value="HTH_AraC"/>
</dbReference>
<dbReference type="Pfam" id="PF12833">
    <property type="entry name" value="HTH_18"/>
    <property type="match status" value="1"/>
</dbReference>
<dbReference type="InterPro" id="IPR009057">
    <property type="entry name" value="Homeodomain-like_sf"/>
</dbReference>
<dbReference type="RefSeq" id="WP_056950101.1">
    <property type="nucleotide sequence ID" value="NZ_AZEX01000016.1"/>
</dbReference>
<gene>
    <name evidence="5" type="ORF">FC69_GL000614</name>
</gene>
<dbReference type="InterPro" id="IPR014710">
    <property type="entry name" value="RmlC-like_jellyroll"/>
</dbReference>
<dbReference type="InterPro" id="IPR020449">
    <property type="entry name" value="Tscrpt_reg_AraC-type_HTH"/>
</dbReference>
<reference evidence="5 6" key="1">
    <citation type="journal article" date="2015" name="Genome Announc.">
        <title>Expanding the biotechnology potential of lactobacilli through comparative genomics of 213 strains and associated genera.</title>
        <authorList>
            <person name="Sun Z."/>
            <person name="Harris H.M."/>
            <person name="McCann A."/>
            <person name="Guo C."/>
            <person name="Argimon S."/>
            <person name="Zhang W."/>
            <person name="Yang X."/>
            <person name="Jeffery I.B."/>
            <person name="Cooney J.C."/>
            <person name="Kagawa T.F."/>
            <person name="Liu W."/>
            <person name="Song Y."/>
            <person name="Salvetti E."/>
            <person name="Wrobel A."/>
            <person name="Rasinkangas P."/>
            <person name="Parkhill J."/>
            <person name="Rea M.C."/>
            <person name="O'Sullivan O."/>
            <person name="Ritari J."/>
            <person name="Douillard F.P."/>
            <person name="Paul Ross R."/>
            <person name="Yang R."/>
            <person name="Briner A.E."/>
            <person name="Felis G.E."/>
            <person name="de Vos W.M."/>
            <person name="Barrangou R."/>
            <person name="Klaenhammer T.R."/>
            <person name="Caufield P.W."/>
            <person name="Cui Y."/>
            <person name="Zhang H."/>
            <person name="O'Toole P.W."/>
        </authorList>
    </citation>
    <scope>NUCLEOTIDE SEQUENCE [LARGE SCALE GENOMIC DNA]</scope>
    <source>
        <strain evidence="5 6">DSM 14340</strain>
    </source>
</reference>
<protein>
    <recommendedName>
        <fullName evidence="4">HTH araC/xylS-type domain-containing protein</fullName>
    </recommendedName>
</protein>
<dbReference type="Gene3D" id="2.60.120.10">
    <property type="entry name" value="Jelly Rolls"/>
    <property type="match status" value="1"/>
</dbReference>
<evidence type="ECO:0000313" key="5">
    <source>
        <dbReference type="EMBL" id="KRL61567.1"/>
    </source>
</evidence>
<dbReference type="InterPro" id="IPR003313">
    <property type="entry name" value="AraC-bd"/>
</dbReference>
<dbReference type="InterPro" id="IPR018062">
    <property type="entry name" value="HTH_AraC-typ_CS"/>
</dbReference>
<dbReference type="GO" id="GO:0043565">
    <property type="term" value="F:sequence-specific DNA binding"/>
    <property type="evidence" value="ECO:0007669"/>
    <property type="project" value="InterPro"/>
</dbReference>
<dbReference type="EMBL" id="AZEX01000016">
    <property type="protein sequence ID" value="KRL61567.1"/>
    <property type="molecule type" value="Genomic_DNA"/>
</dbReference>
<dbReference type="SMART" id="SM00342">
    <property type="entry name" value="HTH_ARAC"/>
    <property type="match status" value="1"/>
</dbReference>
<organism evidence="5 6">
    <name type="scientific">Latilactobacillus fuchuensis DSM 14340 = JCM 11249</name>
    <dbReference type="NCBI Taxonomy" id="1423747"/>
    <lineage>
        <taxon>Bacteria</taxon>
        <taxon>Bacillati</taxon>
        <taxon>Bacillota</taxon>
        <taxon>Bacilli</taxon>
        <taxon>Lactobacillales</taxon>
        <taxon>Lactobacillaceae</taxon>
        <taxon>Latilactobacillus</taxon>
    </lineage>
</organism>
<keyword evidence="2" id="KW-0238">DNA-binding</keyword>
<dbReference type="AlphaFoldDB" id="A0A0R1RWW2"/>
<dbReference type="PRINTS" id="PR00032">
    <property type="entry name" value="HTHARAC"/>
</dbReference>
<dbReference type="GO" id="GO:0003700">
    <property type="term" value="F:DNA-binding transcription factor activity"/>
    <property type="evidence" value="ECO:0007669"/>
    <property type="project" value="InterPro"/>
</dbReference>
<dbReference type="PATRIC" id="fig|1423747.3.peg.627"/>
<keyword evidence="1" id="KW-0805">Transcription regulation</keyword>
<evidence type="ECO:0000259" key="4">
    <source>
        <dbReference type="PROSITE" id="PS01124"/>
    </source>
</evidence>
<dbReference type="PANTHER" id="PTHR43280:SF28">
    <property type="entry name" value="HTH-TYPE TRANSCRIPTIONAL ACTIVATOR RHAS"/>
    <property type="match status" value="1"/>
</dbReference>
<dbReference type="STRING" id="1423747.FC69_GL000614"/>
<dbReference type="SUPFAM" id="SSF51215">
    <property type="entry name" value="Regulatory protein AraC"/>
    <property type="match status" value="1"/>
</dbReference>
<proteinExistence type="predicted"/>
<dbReference type="SUPFAM" id="SSF46689">
    <property type="entry name" value="Homeodomain-like"/>
    <property type="match status" value="2"/>
</dbReference>
<comment type="caution">
    <text evidence="5">The sequence shown here is derived from an EMBL/GenBank/DDBJ whole genome shotgun (WGS) entry which is preliminary data.</text>
</comment>
<dbReference type="PANTHER" id="PTHR43280">
    <property type="entry name" value="ARAC-FAMILY TRANSCRIPTIONAL REGULATOR"/>
    <property type="match status" value="1"/>
</dbReference>
<evidence type="ECO:0000313" key="6">
    <source>
        <dbReference type="Proteomes" id="UP000051264"/>
    </source>
</evidence>
<dbReference type="Proteomes" id="UP000051264">
    <property type="component" value="Unassembled WGS sequence"/>
</dbReference>
<dbReference type="PROSITE" id="PS00041">
    <property type="entry name" value="HTH_ARAC_FAMILY_1"/>
    <property type="match status" value="1"/>
</dbReference>
<dbReference type="OrthoDB" id="9813413at2"/>
<dbReference type="Gene3D" id="1.10.10.60">
    <property type="entry name" value="Homeodomain-like"/>
    <property type="match status" value="2"/>
</dbReference>
<evidence type="ECO:0000256" key="3">
    <source>
        <dbReference type="ARBA" id="ARBA00023163"/>
    </source>
</evidence>
<sequence>MSYTDAKTFNPEILYAFDPWNRNTSVHPKHAHDFLEISILLEGQSHYYIDGQWQDVVAGQILVFNPGVQHAERQKHDTFSHQLHIGIQNIALHGLPRNYLPNQNTQLSIGEHQYKVIDQAWRLVSEINEQASDYRLISKGIITEILVYILRGLAQQQAVSTKPFISRTEKKQSQLVADVTYFLENHYTEDISLDQLARDNYVSTTYLSKTFKEATKMSPINYLIQLRLTNARELLKDESSAITVKQVAATVGYSDAYHFSKLFKKYYGLSPSQISKE</sequence>
<dbReference type="Pfam" id="PF02311">
    <property type="entry name" value="AraC_binding"/>
    <property type="match status" value="1"/>
</dbReference>
<feature type="domain" description="HTH araC/xylS-type" evidence="4">
    <location>
        <begin position="177"/>
        <end position="277"/>
    </location>
</feature>
<dbReference type="InterPro" id="IPR037923">
    <property type="entry name" value="HTH-like"/>
</dbReference>
<dbReference type="eggNOG" id="COG2207">
    <property type="taxonomic scope" value="Bacteria"/>
</dbReference>
<accession>A0A0R1RWW2</accession>